<accession>A0A166IBW3</accession>
<reference evidence="2 3" key="1">
    <citation type="journal article" date="2016" name="Mol. Biol. Evol.">
        <title>Comparative Genomics of Early-Diverging Mushroom-Forming Fungi Provides Insights into the Origins of Lignocellulose Decay Capabilities.</title>
        <authorList>
            <person name="Nagy L.G."/>
            <person name="Riley R."/>
            <person name="Tritt A."/>
            <person name="Adam C."/>
            <person name="Daum C."/>
            <person name="Floudas D."/>
            <person name="Sun H."/>
            <person name="Yadav J.S."/>
            <person name="Pangilinan J."/>
            <person name="Larsson K.H."/>
            <person name="Matsuura K."/>
            <person name="Barry K."/>
            <person name="Labutti K."/>
            <person name="Kuo R."/>
            <person name="Ohm R.A."/>
            <person name="Bhattacharya S.S."/>
            <person name="Shirouzu T."/>
            <person name="Yoshinaga Y."/>
            <person name="Martin F.M."/>
            <person name="Grigoriev I.V."/>
            <person name="Hibbett D.S."/>
        </authorList>
    </citation>
    <scope>NUCLEOTIDE SEQUENCE [LARGE SCALE GENOMIC DNA]</scope>
    <source>
        <strain evidence="2 3">CBS 109695</strain>
    </source>
</reference>
<sequence>MAISEVPFTPRKSCVGTSRSPKKKTIGAAAAPRPTAAALDTSSLLTAEQWFHSKNTTRTYANYVKAGKKFLARWADVGRETVEEETQGGSLPEYTNAFDIIGEHTPIALQMLTAFKCDYEEKRFATAEGLCSSFKSYFERVHGCQGDYWCFNALQNCWEGNPVFEAEYSVYYESLKNRSRQTDILTQALPMLPSDLAVIMGWLDSSKCSEEMSEMKHLYFKAFVTTAFALCARNEEIINLQAHHVRINQVSPAGGGAQYRFMWAKRKWSLKAVKWWGGWSSSDDVGIIMCYLLDELMACEQGFNDILMQDRAVDP</sequence>
<dbReference type="STRING" id="436010.A0A166IBW3"/>
<evidence type="ECO:0000313" key="2">
    <source>
        <dbReference type="EMBL" id="KZP19652.1"/>
    </source>
</evidence>
<evidence type="ECO:0000313" key="3">
    <source>
        <dbReference type="Proteomes" id="UP000076532"/>
    </source>
</evidence>
<keyword evidence="3" id="KW-1185">Reference proteome</keyword>
<evidence type="ECO:0000256" key="1">
    <source>
        <dbReference type="SAM" id="MobiDB-lite"/>
    </source>
</evidence>
<dbReference type="EMBL" id="KV417562">
    <property type="protein sequence ID" value="KZP19652.1"/>
    <property type="molecule type" value="Genomic_DNA"/>
</dbReference>
<dbReference type="Proteomes" id="UP000076532">
    <property type="component" value="Unassembled WGS sequence"/>
</dbReference>
<name>A0A166IBW3_9AGAM</name>
<dbReference type="OrthoDB" id="164951at2759"/>
<proteinExistence type="predicted"/>
<organism evidence="2 3">
    <name type="scientific">Athelia psychrophila</name>
    <dbReference type="NCBI Taxonomy" id="1759441"/>
    <lineage>
        <taxon>Eukaryota</taxon>
        <taxon>Fungi</taxon>
        <taxon>Dikarya</taxon>
        <taxon>Basidiomycota</taxon>
        <taxon>Agaricomycotina</taxon>
        <taxon>Agaricomycetes</taxon>
        <taxon>Agaricomycetidae</taxon>
        <taxon>Atheliales</taxon>
        <taxon>Atheliaceae</taxon>
        <taxon>Athelia</taxon>
    </lineage>
</organism>
<dbReference type="AlphaFoldDB" id="A0A166IBW3"/>
<gene>
    <name evidence="2" type="ORF">FIBSPDRAFT_955310</name>
</gene>
<feature type="region of interest" description="Disordered" evidence="1">
    <location>
        <begin position="1"/>
        <end position="31"/>
    </location>
</feature>
<protein>
    <submittedName>
        <fullName evidence="2">Uncharacterized protein</fullName>
    </submittedName>
</protein>